<organism evidence="2 3">
    <name type="scientific">Stylophora pistillata</name>
    <name type="common">Smooth cauliflower coral</name>
    <dbReference type="NCBI Taxonomy" id="50429"/>
    <lineage>
        <taxon>Eukaryota</taxon>
        <taxon>Metazoa</taxon>
        <taxon>Cnidaria</taxon>
        <taxon>Anthozoa</taxon>
        <taxon>Hexacorallia</taxon>
        <taxon>Scleractinia</taxon>
        <taxon>Astrocoeniina</taxon>
        <taxon>Pocilloporidae</taxon>
        <taxon>Stylophora</taxon>
    </lineage>
</organism>
<protein>
    <submittedName>
        <fullName evidence="2">Scavenger receptor class A member 5</fullName>
    </submittedName>
</protein>
<comment type="caution">
    <text evidence="2">The sequence shown here is derived from an EMBL/GenBank/DDBJ whole genome shotgun (WGS) entry which is preliminary data.</text>
</comment>
<dbReference type="AlphaFoldDB" id="A0A2B4R5V3"/>
<dbReference type="OrthoDB" id="10072310at2759"/>
<dbReference type="STRING" id="50429.A0A2B4R5V3"/>
<dbReference type="InterPro" id="IPR008160">
    <property type="entry name" value="Collagen"/>
</dbReference>
<proteinExistence type="predicted"/>
<evidence type="ECO:0000313" key="3">
    <source>
        <dbReference type="Proteomes" id="UP000225706"/>
    </source>
</evidence>
<dbReference type="EMBL" id="LSMT01001313">
    <property type="protein sequence ID" value="PFX12536.1"/>
    <property type="molecule type" value="Genomic_DNA"/>
</dbReference>
<accession>A0A2B4R5V3</accession>
<feature type="region of interest" description="Disordered" evidence="1">
    <location>
        <begin position="236"/>
        <end position="281"/>
    </location>
</feature>
<reference evidence="3" key="1">
    <citation type="journal article" date="2017" name="bioRxiv">
        <title>Comparative analysis of the genomes of Stylophora pistillata and Acropora digitifera provides evidence for extensive differences between species of corals.</title>
        <authorList>
            <person name="Voolstra C.R."/>
            <person name="Li Y."/>
            <person name="Liew Y.J."/>
            <person name="Baumgarten S."/>
            <person name="Zoccola D."/>
            <person name="Flot J.-F."/>
            <person name="Tambutte S."/>
            <person name="Allemand D."/>
            <person name="Aranda M."/>
        </authorList>
    </citation>
    <scope>NUCLEOTIDE SEQUENCE [LARGE SCALE GENOMIC DNA]</scope>
</reference>
<evidence type="ECO:0000256" key="1">
    <source>
        <dbReference type="SAM" id="MobiDB-lite"/>
    </source>
</evidence>
<keyword evidence="2" id="KW-0675">Receptor</keyword>
<feature type="compositionally biased region" description="Polar residues" evidence="1">
    <location>
        <begin position="268"/>
        <end position="281"/>
    </location>
</feature>
<keyword evidence="3" id="KW-1185">Reference proteome</keyword>
<dbReference type="PANTHER" id="PTHR24637">
    <property type="entry name" value="COLLAGEN"/>
    <property type="match status" value="1"/>
</dbReference>
<evidence type="ECO:0000313" key="2">
    <source>
        <dbReference type="EMBL" id="PFX12536.1"/>
    </source>
</evidence>
<gene>
    <name evidence="2" type="primary">scara5</name>
    <name evidence="2" type="ORF">AWC38_SpisGene23489</name>
</gene>
<dbReference type="PANTHER" id="PTHR24637:SF421">
    <property type="entry name" value="CUTICLE COLLAGEN DPY-2"/>
    <property type="match status" value="1"/>
</dbReference>
<dbReference type="Pfam" id="PF01391">
    <property type="entry name" value="Collagen"/>
    <property type="match status" value="1"/>
</dbReference>
<sequence length="301" mass="32639">MSCVHLFESCAQDWNTVYAVLENLLGNIKQIKPTVNEVFLRSDGAGCYHNNNLSVAASNFGSRAGIKLNMTEIQLQMSDQDLASSLSKTSVNLTTKIFDSEQRLQYTIENSSRILNDKIDSVNDDLNLTRNQLTASDHDIRNELGVLNTTLVLKITTDFQVLRTDLNTTRTFLEDADTELQKSLKAQNSTLTARIENVSKLQGPIGPRGFNGSQGPIGLAGPRGFNGTQGPQGMIGPQGFNGSQGAPGPQGPKGTGNFSLCEHKTKDSTATQDVINSNNLSNPAKVLLEEPSVSILKRRDS</sequence>
<dbReference type="Proteomes" id="UP000225706">
    <property type="component" value="Unassembled WGS sequence"/>
</dbReference>
<dbReference type="Gene3D" id="1.20.5.320">
    <property type="entry name" value="6-Phosphogluconate Dehydrogenase, domain 3"/>
    <property type="match status" value="1"/>
</dbReference>
<name>A0A2B4R5V3_STYPI</name>